<gene>
    <name evidence="3" type="ORF">CAC42_1140</name>
</gene>
<dbReference type="OrthoDB" id="2013972at2759"/>
<name>A0A2K1R253_9PEZI</name>
<sequence length="496" mass="55056">MSTFTTMEAGFAYLLSGAHDQELAAAARKRRAQSQTAATAGELWPAFSDWTAASPPVTTTPDSNSSLGKQPFRGDSVASGMDIFVPSIAVDPYAANKHTLARQVSETKEKDSEDIIKVPPSPYEMRHGKRYLRDVPYLLPVDLTELHRQSMRTLLGEQVFSKPVCAPLEQYPPKRVLEVGCGSAFWTSCCHEYLSSLGHKDVAFTGLDMAPIAPDLREQGIDWTFVLHNGRDYPWPFEPEAFDYIMIKDLSLAIPFANSQRFLSECLRLLAPNGHLEFWESDHVLRCLMPHHRPPPAGTDERDEEHANATRTFLITPGMPFVPAQNKYIQDSNSWIELACDKRKLPSTPCAIVAETLCQEPDLLCDFGSRRVAIPLTELPWEKERNGSISHPSGRKSSRSGPSGKSSSVSSGKSKSKSGSGLLTAEQAAIRQTALMTVVQKIESLEPVLKEFSGKSIEEWATWWANMMGDLLDQDGARTGECLEMGAWWARKRAKE</sequence>
<feature type="domain" description="Methyltransferase" evidence="2">
    <location>
        <begin position="176"/>
        <end position="274"/>
    </location>
</feature>
<dbReference type="Proteomes" id="UP000243797">
    <property type="component" value="Unassembled WGS sequence"/>
</dbReference>
<dbReference type="AlphaFoldDB" id="A0A2K1R253"/>
<dbReference type="Pfam" id="PF13649">
    <property type="entry name" value="Methyltransf_25"/>
    <property type="match status" value="1"/>
</dbReference>
<feature type="compositionally biased region" description="Low complexity" evidence="1">
    <location>
        <begin position="399"/>
        <end position="421"/>
    </location>
</feature>
<protein>
    <recommendedName>
        <fullName evidence="2">Methyltransferase domain-containing protein</fullName>
    </recommendedName>
</protein>
<dbReference type="InterPro" id="IPR029063">
    <property type="entry name" value="SAM-dependent_MTases_sf"/>
</dbReference>
<dbReference type="Gene3D" id="3.40.50.150">
    <property type="entry name" value="Vaccinia Virus protein VP39"/>
    <property type="match status" value="1"/>
</dbReference>
<evidence type="ECO:0000313" key="3">
    <source>
        <dbReference type="EMBL" id="PNS21361.1"/>
    </source>
</evidence>
<evidence type="ECO:0000313" key="4">
    <source>
        <dbReference type="Proteomes" id="UP000243797"/>
    </source>
</evidence>
<reference evidence="3 4" key="1">
    <citation type="submission" date="2017-06" db="EMBL/GenBank/DDBJ databases">
        <title>Draft genome sequence of a variant of Elsinoe murrayae.</title>
        <authorList>
            <person name="Cheng Q."/>
        </authorList>
    </citation>
    <scope>NUCLEOTIDE SEQUENCE [LARGE SCALE GENOMIC DNA]</scope>
    <source>
        <strain evidence="3 4">CQ-2017a</strain>
    </source>
</reference>
<dbReference type="CDD" id="cd02440">
    <property type="entry name" value="AdoMet_MTases"/>
    <property type="match status" value="1"/>
</dbReference>
<proteinExistence type="predicted"/>
<accession>A0A2K1R253</accession>
<dbReference type="InParanoid" id="A0A2K1R253"/>
<dbReference type="SUPFAM" id="SSF53335">
    <property type="entry name" value="S-adenosyl-L-methionine-dependent methyltransferases"/>
    <property type="match status" value="1"/>
</dbReference>
<dbReference type="InterPro" id="IPR041698">
    <property type="entry name" value="Methyltransf_25"/>
</dbReference>
<feature type="region of interest" description="Disordered" evidence="1">
    <location>
        <begin position="383"/>
        <end position="421"/>
    </location>
</feature>
<comment type="caution">
    <text evidence="3">The sequence shown here is derived from an EMBL/GenBank/DDBJ whole genome shotgun (WGS) entry which is preliminary data.</text>
</comment>
<keyword evidence="4" id="KW-1185">Reference proteome</keyword>
<organism evidence="3 4">
    <name type="scientific">Sphaceloma murrayae</name>
    <dbReference type="NCBI Taxonomy" id="2082308"/>
    <lineage>
        <taxon>Eukaryota</taxon>
        <taxon>Fungi</taxon>
        <taxon>Dikarya</taxon>
        <taxon>Ascomycota</taxon>
        <taxon>Pezizomycotina</taxon>
        <taxon>Dothideomycetes</taxon>
        <taxon>Dothideomycetidae</taxon>
        <taxon>Myriangiales</taxon>
        <taxon>Elsinoaceae</taxon>
        <taxon>Sphaceloma</taxon>
    </lineage>
</organism>
<evidence type="ECO:0000259" key="2">
    <source>
        <dbReference type="Pfam" id="PF13649"/>
    </source>
</evidence>
<dbReference type="EMBL" id="NKHZ01000011">
    <property type="protein sequence ID" value="PNS21361.1"/>
    <property type="molecule type" value="Genomic_DNA"/>
</dbReference>
<evidence type="ECO:0000256" key="1">
    <source>
        <dbReference type="SAM" id="MobiDB-lite"/>
    </source>
</evidence>
<dbReference type="STRING" id="2082308.A0A2K1R253"/>